<evidence type="ECO:0000256" key="6">
    <source>
        <dbReference type="SAM" id="Phobius"/>
    </source>
</evidence>
<name>A0A543D0F0_9PSEU</name>
<reference evidence="7 8" key="1">
    <citation type="submission" date="2019-06" db="EMBL/GenBank/DDBJ databases">
        <title>Sequencing the genomes of 1000 actinobacteria strains.</title>
        <authorList>
            <person name="Klenk H.-P."/>
        </authorList>
    </citation>
    <scope>NUCLEOTIDE SEQUENCE [LARGE SCALE GENOMIC DNA]</scope>
    <source>
        <strain evidence="7 8">DSM 45301</strain>
    </source>
</reference>
<proteinExistence type="predicted"/>
<feature type="transmembrane region" description="Helical" evidence="6">
    <location>
        <begin position="58"/>
        <end position="81"/>
    </location>
</feature>
<keyword evidence="4 6" id="KW-1133">Transmembrane helix</keyword>
<evidence type="ECO:0000256" key="5">
    <source>
        <dbReference type="ARBA" id="ARBA00023136"/>
    </source>
</evidence>
<keyword evidence="5 6" id="KW-0472">Membrane</keyword>
<evidence type="ECO:0000256" key="2">
    <source>
        <dbReference type="ARBA" id="ARBA00022475"/>
    </source>
</evidence>
<evidence type="ECO:0000256" key="3">
    <source>
        <dbReference type="ARBA" id="ARBA00022692"/>
    </source>
</evidence>
<comment type="caution">
    <text evidence="7">The sequence shown here is derived from an EMBL/GenBank/DDBJ whole genome shotgun (WGS) entry which is preliminary data.</text>
</comment>
<feature type="transmembrane region" description="Helical" evidence="6">
    <location>
        <begin position="15"/>
        <end position="37"/>
    </location>
</feature>
<feature type="transmembrane region" description="Helical" evidence="6">
    <location>
        <begin position="300"/>
        <end position="319"/>
    </location>
</feature>
<feature type="transmembrane region" description="Helical" evidence="6">
    <location>
        <begin position="167"/>
        <end position="187"/>
    </location>
</feature>
<dbReference type="RefSeq" id="WP_142062261.1">
    <property type="nucleotide sequence ID" value="NZ_VFPA01000006.1"/>
</dbReference>
<dbReference type="EMBL" id="VFPA01000006">
    <property type="protein sequence ID" value="TQM02829.1"/>
    <property type="molecule type" value="Genomic_DNA"/>
</dbReference>
<evidence type="ECO:0000313" key="7">
    <source>
        <dbReference type="EMBL" id="TQM02829.1"/>
    </source>
</evidence>
<comment type="subcellular location">
    <subcellularLocation>
        <location evidence="1">Cell membrane</location>
        <topology evidence="1">Multi-pass membrane protein</topology>
    </subcellularLocation>
</comment>
<feature type="transmembrane region" description="Helical" evidence="6">
    <location>
        <begin position="129"/>
        <end position="147"/>
    </location>
</feature>
<dbReference type="InterPro" id="IPR001851">
    <property type="entry name" value="ABC_transp_permease"/>
</dbReference>
<dbReference type="Pfam" id="PF02653">
    <property type="entry name" value="BPD_transp_2"/>
    <property type="match status" value="1"/>
</dbReference>
<keyword evidence="2" id="KW-1003">Cell membrane</keyword>
<dbReference type="AlphaFoldDB" id="A0A543D0F0"/>
<dbReference type="CDD" id="cd06579">
    <property type="entry name" value="TM_PBP1_transp_AraH_like"/>
    <property type="match status" value="1"/>
</dbReference>
<dbReference type="GO" id="GO:0022857">
    <property type="term" value="F:transmembrane transporter activity"/>
    <property type="evidence" value="ECO:0007669"/>
    <property type="project" value="InterPro"/>
</dbReference>
<protein>
    <submittedName>
        <fullName evidence="7">Monosaccharide ABC transporter membrane protein (CUT2 family)</fullName>
    </submittedName>
</protein>
<dbReference type="GO" id="GO:0005886">
    <property type="term" value="C:plasma membrane"/>
    <property type="evidence" value="ECO:0007669"/>
    <property type="project" value="UniProtKB-SubCell"/>
</dbReference>
<feature type="transmembrane region" description="Helical" evidence="6">
    <location>
        <begin position="248"/>
        <end position="268"/>
    </location>
</feature>
<dbReference type="PANTHER" id="PTHR32196:SF72">
    <property type="entry name" value="RIBOSE IMPORT PERMEASE PROTEIN RBSC"/>
    <property type="match status" value="1"/>
</dbReference>
<organism evidence="7 8">
    <name type="scientific">Pseudonocardia kunmingensis</name>
    <dbReference type="NCBI Taxonomy" id="630975"/>
    <lineage>
        <taxon>Bacteria</taxon>
        <taxon>Bacillati</taxon>
        <taxon>Actinomycetota</taxon>
        <taxon>Actinomycetes</taxon>
        <taxon>Pseudonocardiales</taxon>
        <taxon>Pseudonocardiaceae</taxon>
        <taxon>Pseudonocardia</taxon>
    </lineage>
</organism>
<sequence>MTALAPSRRPLSPRLAGSAVALVPVVLLVLLLIAFAIADPRIAAPVNLRNILLQAVPIALLALSAHVVLVSAGIDLSAGYAVGLSGVVMAGHLDVGGGLPAAALLGLGGVLAVGLANGVLVGVTRLPPFIATLGTMTIVQGLTLLAAPQGMVLVESDFLAFLGQGSLLGIPVPLLVVAGVSVALWFLMRRTRFGIRTYAYGSDEQSSLLAGVRRASQMVGVYGVAAVLVFLTTVMVVAQVPLVQPNLGGINLLLDAIAAAVIGGTSIFGGRGTVAGVLVGAMIIALLTNALQVLGVDPSAIELFKGLIIVVALVVDVTVRRLHQRVTGIAG</sequence>
<evidence type="ECO:0000256" key="1">
    <source>
        <dbReference type="ARBA" id="ARBA00004651"/>
    </source>
</evidence>
<feature type="transmembrane region" description="Helical" evidence="6">
    <location>
        <begin position="101"/>
        <end position="122"/>
    </location>
</feature>
<evidence type="ECO:0000313" key="8">
    <source>
        <dbReference type="Proteomes" id="UP000315677"/>
    </source>
</evidence>
<keyword evidence="3 6" id="KW-0812">Transmembrane</keyword>
<dbReference type="PANTHER" id="PTHR32196">
    <property type="entry name" value="ABC TRANSPORTER PERMEASE PROTEIN YPHD-RELATED-RELATED"/>
    <property type="match status" value="1"/>
</dbReference>
<evidence type="ECO:0000256" key="4">
    <source>
        <dbReference type="ARBA" id="ARBA00022989"/>
    </source>
</evidence>
<feature type="transmembrane region" description="Helical" evidence="6">
    <location>
        <begin position="275"/>
        <end position="294"/>
    </location>
</feature>
<dbReference type="Proteomes" id="UP000315677">
    <property type="component" value="Unassembled WGS sequence"/>
</dbReference>
<gene>
    <name evidence="7" type="ORF">FB558_7472</name>
</gene>
<dbReference type="OrthoDB" id="7947581at2"/>
<feature type="transmembrane region" description="Helical" evidence="6">
    <location>
        <begin position="219"/>
        <end position="242"/>
    </location>
</feature>
<accession>A0A543D0F0</accession>
<keyword evidence="8" id="KW-1185">Reference proteome</keyword>